<reference evidence="1 2" key="1">
    <citation type="submission" date="2020-11" db="EMBL/GenBank/DDBJ databases">
        <title>Treponema Peruensis nv. sp., first commensal Treponema isolated from human feces.</title>
        <authorList>
            <person name="Belkhou C."/>
            <person name="Raes J."/>
        </authorList>
    </citation>
    <scope>NUCLEOTIDE SEQUENCE [LARGE SCALE GENOMIC DNA]</scope>
    <source>
        <strain evidence="1 2">RCC2812</strain>
    </source>
</reference>
<dbReference type="RefSeq" id="WP_198442821.1">
    <property type="nucleotide sequence ID" value="NZ_CBCSHE010000019.1"/>
</dbReference>
<protein>
    <submittedName>
        <fullName evidence="1">Uncharacterized protein</fullName>
    </submittedName>
</protein>
<sequence length="60" mass="6663">MIIQSEKNYDDIINLPHHVSSVHPPLSDSQRAAQFLPFAALTGYEDAIRKTAAKAEQEAQ</sequence>
<dbReference type="EMBL" id="CP064936">
    <property type="protein sequence ID" value="QQA01232.1"/>
    <property type="molecule type" value="Genomic_DNA"/>
</dbReference>
<accession>A0A7T3RDY7</accession>
<dbReference type="AlphaFoldDB" id="A0A7T3RDY7"/>
<evidence type="ECO:0000313" key="1">
    <source>
        <dbReference type="EMBL" id="QQA01232.1"/>
    </source>
</evidence>
<dbReference type="Proteomes" id="UP000595224">
    <property type="component" value="Chromosome"/>
</dbReference>
<name>A0A7T3RDY7_9SPIR</name>
<evidence type="ECO:0000313" key="2">
    <source>
        <dbReference type="Proteomes" id="UP000595224"/>
    </source>
</evidence>
<organism evidence="1 2">
    <name type="scientific">Treponema peruense</name>
    <dbReference type="NCBI Taxonomy" id="2787628"/>
    <lineage>
        <taxon>Bacteria</taxon>
        <taxon>Pseudomonadati</taxon>
        <taxon>Spirochaetota</taxon>
        <taxon>Spirochaetia</taxon>
        <taxon>Spirochaetales</taxon>
        <taxon>Treponemataceae</taxon>
        <taxon>Treponema</taxon>
    </lineage>
</organism>
<keyword evidence="2" id="KW-1185">Reference proteome</keyword>
<dbReference type="KEGG" id="tper:IWA51_01005"/>
<gene>
    <name evidence="1" type="ORF">IWA51_01005</name>
</gene>
<proteinExistence type="predicted"/>